<dbReference type="GO" id="GO:0016671">
    <property type="term" value="F:oxidoreductase activity, acting on a sulfur group of donors, disulfide as acceptor"/>
    <property type="evidence" value="ECO:0007669"/>
    <property type="project" value="UniProtKB-UniRule"/>
</dbReference>
<dbReference type="GeneID" id="420129"/>
<organism evidence="8 9">
    <name type="scientific">Gallus gallus</name>
    <name type="common">Chicken</name>
    <dbReference type="NCBI Taxonomy" id="9031"/>
    <lineage>
        <taxon>Eukaryota</taxon>
        <taxon>Metazoa</taxon>
        <taxon>Chordata</taxon>
        <taxon>Craniata</taxon>
        <taxon>Vertebrata</taxon>
        <taxon>Euteleostomi</taxon>
        <taxon>Archelosauria</taxon>
        <taxon>Archosauria</taxon>
        <taxon>Dinosauria</taxon>
        <taxon>Saurischia</taxon>
        <taxon>Theropoda</taxon>
        <taxon>Coelurosauria</taxon>
        <taxon>Aves</taxon>
        <taxon>Neognathae</taxon>
        <taxon>Galloanserae</taxon>
        <taxon>Galliformes</taxon>
        <taxon>Phasianidae</taxon>
        <taxon>Phasianinae</taxon>
        <taxon>Gallus</taxon>
    </lineage>
</organism>
<sequence>MGKCRLPPPLPGGVGGRAGHRLQGWGLQWGLRAGLGAPGCRELLVPLRAVFLPMTFRNWSVPEEAVTAVGVGVGGCAPKPKRQSCAPKPPPPHGTCYGTAGMVWRHPQPHVSQRCWCHMRRSVAPGRKGVRRRVQPGFKSPSWDRLVSALALSHPADPMAPAVPLALLAVGLGLGLALPSCDYPTHLWCSSREIAVACQAESHCANLAHPTAAPVQLSLYYESLCPACRGFLVQQLFTTWLLLPVEVLNITLVPYGNAQERNVSGKWQFQCQHGSEECLGNMLQACLMHEAQNFTTYFPVIFCMESGSSATKNLKACLQLYAPQLDAGRITACAQGELGAALMHRNAQLTDALDPPHQYVPWVVINGKHTDELQAQAQSSLLRLVCQLYQGDKPEACEDTESPKPGAVCRR</sequence>
<evidence type="ECO:0000256" key="3">
    <source>
        <dbReference type="ARBA" id="ARBA00022525"/>
    </source>
</evidence>
<evidence type="ECO:0000256" key="7">
    <source>
        <dbReference type="RuleBase" id="RU369109"/>
    </source>
</evidence>
<keyword evidence="5 7" id="KW-0325">Glycoprotein</keyword>
<dbReference type="Proteomes" id="UP000000539">
    <property type="component" value="Chromosome 28"/>
</dbReference>
<evidence type="ECO:0000256" key="4">
    <source>
        <dbReference type="ARBA" id="ARBA00022729"/>
    </source>
</evidence>
<dbReference type="GO" id="GO:0016667">
    <property type="term" value="F:oxidoreductase activity, acting on a sulfur group of donors"/>
    <property type="evidence" value="ECO:0000318"/>
    <property type="project" value="GO_Central"/>
</dbReference>
<keyword evidence="3 7" id="KW-0964">Secreted</keyword>
<evidence type="ECO:0000256" key="5">
    <source>
        <dbReference type="ARBA" id="ARBA00023180"/>
    </source>
</evidence>
<comment type="function">
    <text evidence="7">Lysosomal thiol reductase that can reduce protein disulfide bonds. Facilitates the complete unfolding of proteins destined for lysosomal degradation. Plays an important role in antigen processing.</text>
</comment>
<dbReference type="PANTHER" id="PTHR13234:SF8">
    <property type="entry name" value="GAMMA-INTERFERON-INDUCIBLE LYSOSOMAL THIOL REDUCTASE"/>
    <property type="match status" value="1"/>
</dbReference>
<dbReference type="PANTHER" id="PTHR13234">
    <property type="entry name" value="GAMMA-INTERFERON INDUCIBLE LYSOSOMAL THIOL REDUCTASE GILT"/>
    <property type="match status" value="1"/>
</dbReference>
<keyword evidence="7" id="KW-0676">Redox-active center</keyword>
<keyword evidence="7" id="KW-0391">Immunity</keyword>
<keyword evidence="7" id="KW-0458">Lysosome</keyword>
<dbReference type="GO" id="GO:0002376">
    <property type="term" value="P:immune system process"/>
    <property type="evidence" value="ECO:0007669"/>
    <property type="project" value="UniProtKB-KW"/>
</dbReference>
<keyword evidence="10" id="KW-1267">Proteomics identification</keyword>
<proteinExistence type="evidence at protein level"/>
<reference evidence="8" key="3">
    <citation type="submission" date="2025-09" db="UniProtKB">
        <authorList>
            <consortium name="Ensembl"/>
        </authorList>
    </citation>
    <scope>IDENTIFICATION</scope>
    <source>
        <strain evidence="8">broiler</strain>
    </source>
</reference>
<comment type="similarity">
    <text evidence="1 7">Belongs to the GILT family.</text>
</comment>
<evidence type="ECO:0007829" key="10">
    <source>
        <dbReference type="PeptideAtlas" id="A0A8V1AG08"/>
    </source>
</evidence>
<dbReference type="FunCoup" id="A0A8V1AG08">
    <property type="interactions" value="23"/>
</dbReference>
<dbReference type="OrthoDB" id="958254at2759"/>
<comment type="subunit">
    <text evidence="2 7">Dimer; disulfide-linked.</text>
</comment>
<keyword evidence="4 7" id="KW-0732">Signal</keyword>
<dbReference type="RefSeq" id="XP_418246.6">
    <property type="nucleotide sequence ID" value="XM_418246.7"/>
</dbReference>
<evidence type="ECO:0000313" key="9">
    <source>
        <dbReference type="Proteomes" id="UP000000539"/>
    </source>
</evidence>
<evidence type="ECO:0000256" key="2">
    <source>
        <dbReference type="ARBA" id="ARBA00011615"/>
    </source>
</evidence>
<dbReference type="KEGG" id="gga:420129"/>
<evidence type="ECO:0000256" key="6">
    <source>
        <dbReference type="ARBA" id="ARBA00059163"/>
    </source>
</evidence>
<keyword evidence="9" id="KW-1185">Reference proteome</keyword>
<dbReference type="Ensembl" id="ENSGALT00010066235.1">
    <property type="protein sequence ID" value="ENSGALP00010040501.1"/>
    <property type="gene ID" value="ENSGALG00010027321.1"/>
</dbReference>
<dbReference type="GeneTree" id="ENSGT00390000010450"/>
<dbReference type="InterPro" id="IPR004911">
    <property type="entry name" value="Interferon-induced_GILT"/>
</dbReference>
<dbReference type="AlphaFoldDB" id="A0A8V1AG08"/>
<reference evidence="8" key="2">
    <citation type="submission" date="2025-08" db="UniProtKB">
        <authorList>
            <consortium name="Ensembl"/>
        </authorList>
    </citation>
    <scope>IDENTIFICATION</scope>
    <source>
        <strain evidence="8">broiler</strain>
    </source>
</reference>
<dbReference type="CTD" id="10437"/>
<comment type="subcellular location">
    <subcellularLocation>
        <location evidence="7">Secreted</location>
    </subcellularLocation>
    <subcellularLocation>
        <location evidence="7">Lysosome</location>
    </subcellularLocation>
</comment>
<dbReference type="SMR" id="A0A8V1AG08"/>
<dbReference type="Pfam" id="PF03227">
    <property type="entry name" value="GILT"/>
    <property type="match status" value="1"/>
</dbReference>
<gene>
    <name evidence="8" type="primary">IFI30</name>
</gene>
<accession>A0A8V1AG08</accession>
<evidence type="ECO:0000256" key="1">
    <source>
        <dbReference type="ARBA" id="ARBA00005679"/>
    </source>
</evidence>
<name>A0A8V1AG08_CHICK</name>
<keyword evidence="7" id="KW-0560">Oxidoreductase</keyword>
<comment type="function">
    <text evidence="6">Lysosomal thiol reductase that can reduce protein disulfide bonds. May facilitate the complete unfolding of proteins destined for lysosomal degradation. Plays an important role in antigen processing. Facilitates the generation of MHC class II-restricted epitodes from disulfide bond-containing antigen by the endocytic reduction of disulfide bonds. Also facilitates MHC class I-restricted recognition of exogenous antigens containing disulfide bonds by CD8+ T-cells or crosspresentation.</text>
</comment>
<dbReference type="GO" id="GO:0005576">
    <property type="term" value="C:extracellular region"/>
    <property type="evidence" value="ECO:0007669"/>
    <property type="project" value="UniProtKB-SubCell"/>
</dbReference>
<reference evidence="8" key="1">
    <citation type="submission" date="2020-11" db="EMBL/GenBank/DDBJ databases">
        <title>Gallus gallus (Chicken) genome, bGalGal1, GRCg7b, maternal haplotype autosomes + Z &amp; W.</title>
        <authorList>
            <person name="Warren W."/>
            <person name="Formenti G."/>
            <person name="Fedrigo O."/>
            <person name="Haase B."/>
            <person name="Mountcastle J."/>
            <person name="Balacco J."/>
            <person name="Tracey A."/>
            <person name="Schneider V."/>
            <person name="Okimoto R."/>
            <person name="Cheng H."/>
            <person name="Hawken R."/>
            <person name="Howe K."/>
            <person name="Jarvis E.D."/>
        </authorList>
    </citation>
    <scope>NUCLEOTIDE SEQUENCE [LARGE SCALE GENOMIC DNA]</scope>
    <source>
        <strain evidence="8">Broiler</strain>
    </source>
</reference>
<protein>
    <recommendedName>
        <fullName evidence="7">Gamma-interferon-inducible lysosomal thiol reductase</fullName>
        <ecNumber evidence="7">1.8.-.-</ecNumber>
    </recommendedName>
    <alternativeName>
        <fullName evidence="7">Gamma-interferon-inducible protein IP-30</fullName>
    </alternativeName>
</protein>
<evidence type="ECO:0000313" key="8">
    <source>
        <dbReference type="Ensembl" id="ENSGALP00010040501.1"/>
    </source>
</evidence>
<dbReference type="EC" id="1.8.-.-" evidence="7"/>
<keyword evidence="7" id="KW-1015">Disulfide bond</keyword>
<dbReference type="GO" id="GO:0005764">
    <property type="term" value="C:lysosome"/>
    <property type="evidence" value="ECO:0000318"/>
    <property type="project" value="GO_Central"/>
</dbReference>